<dbReference type="EMBL" id="JAPUBN010000020">
    <property type="protein sequence ID" value="MCZ2723168.1"/>
    <property type="molecule type" value="Genomic_DNA"/>
</dbReference>
<dbReference type="PROSITE" id="PS50931">
    <property type="entry name" value="HTH_LYSR"/>
    <property type="match status" value="1"/>
</dbReference>
<dbReference type="SUPFAM" id="SSF53850">
    <property type="entry name" value="Periplasmic binding protein-like II"/>
    <property type="match status" value="1"/>
</dbReference>
<evidence type="ECO:0000256" key="4">
    <source>
        <dbReference type="ARBA" id="ARBA00023163"/>
    </source>
</evidence>
<accession>A0ABT4JZG1</accession>
<keyword evidence="7" id="KW-1185">Reference proteome</keyword>
<dbReference type="PANTHER" id="PTHR30537">
    <property type="entry name" value="HTH-TYPE TRANSCRIPTIONAL REGULATOR"/>
    <property type="match status" value="1"/>
</dbReference>
<gene>
    <name evidence="6" type="ORF">O1D97_16500</name>
</gene>
<dbReference type="Pfam" id="PF00126">
    <property type="entry name" value="HTH_1"/>
    <property type="match status" value="1"/>
</dbReference>
<dbReference type="InterPro" id="IPR005119">
    <property type="entry name" value="LysR_subst-bd"/>
</dbReference>
<comment type="caution">
    <text evidence="6">The sequence shown here is derived from an EMBL/GenBank/DDBJ whole genome shotgun (WGS) entry which is preliminary data.</text>
</comment>
<evidence type="ECO:0000256" key="2">
    <source>
        <dbReference type="ARBA" id="ARBA00023015"/>
    </source>
</evidence>
<reference evidence="6" key="1">
    <citation type="submission" date="2022-12" db="EMBL/GenBank/DDBJ databases">
        <title>Marinomonas 15G1-11 sp. nov, isolated from marine algae.</title>
        <authorList>
            <person name="Butt M."/>
            <person name="Choi D.G."/>
            <person name="Kim J.M."/>
            <person name="Lee J.K."/>
            <person name="Baek J.H."/>
            <person name="Jeon C.O."/>
        </authorList>
    </citation>
    <scope>NUCLEOTIDE SEQUENCE</scope>
    <source>
        <strain evidence="6">15G1-11</strain>
    </source>
</reference>
<evidence type="ECO:0000313" key="6">
    <source>
        <dbReference type="EMBL" id="MCZ2723168.1"/>
    </source>
</evidence>
<evidence type="ECO:0000256" key="1">
    <source>
        <dbReference type="ARBA" id="ARBA00009437"/>
    </source>
</evidence>
<dbReference type="SUPFAM" id="SSF46785">
    <property type="entry name" value="Winged helix' DNA-binding domain"/>
    <property type="match status" value="1"/>
</dbReference>
<evidence type="ECO:0000313" key="7">
    <source>
        <dbReference type="Proteomes" id="UP001149719"/>
    </source>
</evidence>
<keyword evidence="4" id="KW-0804">Transcription</keyword>
<comment type="similarity">
    <text evidence="1">Belongs to the LysR transcriptional regulatory family.</text>
</comment>
<feature type="domain" description="HTH lysR-type" evidence="5">
    <location>
        <begin position="17"/>
        <end position="69"/>
    </location>
</feature>
<dbReference type="RefSeq" id="WP_269127262.1">
    <property type="nucleotide sequence ID" value="NZ_JAPUBN010000020.1"/>
</dbReference>
<evidence type="ECO:0000256" key="3">
    <source>
        <dbReference type="ARBA" id="ARBA00023125"/>
    </source>
</evidence>
<dbReference type="PANTHER" id="PTHR30537:SF5">
    <property type="entry name" value="HTH-TYPE TRANSCRIPTIONAL ACTIVATOR TTDR-RELATED"/>
    <property type="match status" value="1"/>
</dbReference>
<dbReference type="Gene3D" id="3.40.190.290">
    <property type="match status" value="1"/>
</dbReference>
<evidence type="ECO:0000259" key="5">
    <source>
        <dbReference type="PROSITE" id="PS50931"/>
    </source>
</evidence>
<dbReference type="Gene3D" id="1.10.10.10">
    <property type="entry name" value="Winged helix-like DNA-binding domain superfamily/Winged helix DNA-binding domain"/>
    <property type="match status" value="1"/>
</dbReference>
<dbReference type="InterPro" id="IPR036390">
    <property type="entry name" value="WH_DNA-bd_sf"/>
</dbReference>
<proteinExistence type="inferred from homology"/>
<keyword evidence="3" id="KW-0238">DNA-binding</keyword>
<organism evidence="6 7">
    <name type="scientific">Marinomonas phaeophyticola</name>
    <dbReference type="NCBI Taxonomy" id="3004091"/>
    <lineage>
        <taxon>Bacteria</taxon>
        <taxon>Pseudomonadati</taxon>
        <taxon>Pseudomonadota</taxon>
        <taxon>Gammaproteobacteria</taxon>
        <taxon>Oceanospirillales</taxon>
        <taxon>Oceanospirillaceae</taxon>
        <taxon>Marinomonas</taxon>
    </lineage>
</organism>
<dbReference type="Pfam" id="PF03466">
    <property type="entry name" value="LysR_substrate"/>
    <property type="match status" value="1"/>
</dbReference>
<dbReference type="InterPro" id="IPR036388">
    <property type="entry name" value="WH-like_DNA-bd_sf"/>
</dbReference>
<name>A0ABT4JZG1_9GAMM</name>
<dbReference type="InterPro" id="IPR000847">
    <property type="entry name" value="LysR_HTH_N"/>
</dbReference>
<sequence>MNLHLLIGFCMDMAARLELFIDIVQQGNFSKGAALHNMERSIVSKQIKALEADLGVRLLNRSTRSLSLTDAGKEIYKQAEIVRDALINTRKVAESFHSEPKGVIRVTSYTVFGQLYLRKAINIFMKRYPKTSVELVLDDRRLDIIGEQFDVTFRIGPLKDSSFIVKKIGSISPVILASETFIQEYGLPETLEELLLLPAISYANNELNLNKITISETPSSQKVVKRNMLSRFKANDVKSLISAIEEGIGYSIVPLSNLEGPIKEKGLVPLLTDYKLIADADGIYVAYPHRNPAPMVKLLIETVQEVIGTPPIWETYIENYLSYYQQ</sequence>
<dbReference type="Proteomes" id="UP001149719">
    <property type="component" value="Unassembled WGS sequence"/>
</dbReference>
<keyword evidence="2" id="KW-0805">Transcription regulation</keyword>
<dbReference type="InterPro" id="IPR058163">
    <property type="entry name" value="LysR-type_TF_proteobact-type"/>
</dbReference>
<protein>
    <submittedName>
        <fullName evidence="6">LysR family transcriptional regulator</fullName>
    </submittedName>
</protein>